<dbReference type="EMBL" id="CAJVPJ010000111">
    <property type="protein sequence ID" value="CAG8479677.1"/>
    <property type="molecule type" value="Genomic_DNA"/>
</dbReference>
<evidence type="ECO:0000256" key="3">
    <source>
        <dbReference type="SAM" id="MobiDB-lite"/>
    </source>
</evidence>
<dbReference type="Gene3D" id="3.80.10.10">
    <property type="entry name" value="Ribonuclease Inhibitor"/>
    <property type="match status" value="2"/>
</dbReference>
<dbReference type="InterPro" id="IPR032675">
    <property type="entry name" value="LRR_dom_sf"/>
</dbReference>
<feature type="compositionally biased region" description="Basic residues" evidence="3">
    <location>
        <begin position="249"/>
        <end position="258"/>
    </location>
</feature>
<feature type="compositionally biased region" description="Basic and acidic residues" evidence="3">
    <location>
        <begin position="179"/>
        <end position="209"/>
    </location>
</feature>
<reference evidence="4" key="1">
    <citation type="submission" date="2021-06" db="EMBL/GenBank/DDBJ databases">
        <authorList>
            <person name="Kallberg Y."/>
            <person name="Tangrot J."/>
            <person name="Rosling A."/>
        </authorList>
    </citation>
    <scope>NUCLEOTIDE SEQUENCE</scope>
    <source>
        <strain evidence="4">IA702</strain>
    </source>
</reference>
<evidence type="ECO:0000313" key="5">
    <source>
        <dbReference type="Proteomes" id="UP000789572"/>
    </source>
</evidence>
<dbReference type="OrthoDB" id="1517790at2759"/>
<sequence length="377" mass="42212">MRLNALMLNNNEITEVEYIGSLTALNTIVLSHNKIAALPSFPRLTDLIKLSATHNSITEIPDLSFNTKLKELRLSHNNIKTLPESLKECNALEVFEVGHNEIENWSDIEVLSSLKNLHNLGLKGNPICSRADYNRDKVVSLVSSLRILDGDRFDPKYLEIKSKRAQFLKAQEAIKKRIEKKKEKNERLAKQKNDSDEGKADHGTEDRSDSMGGNKNTEYGEGKNKNDDLGDDKGDMRKRVKIEKEKYIKEKHKSSKHKRESEDDVNAKRVKKSNPPENSTVSRKEGVTEDQAEMHSLASKLDLPKATSPIIEPPTSSASDVLGSVNVTGVVAVKDFSDKRSKEKKVHAFDVEVWERILRESESGGIGNGGDGKSAWD</sequence>
<dbReference type="PROSITE" id="PS51450">
    <property type="entry name" value="LRR"/>
    <property type="match status" value="4"/>
</dbReference>
<keyword evidence="5" id="KW-1185">Reference proteome</keyword>
<dbReference type="AlphaFoldDB" id="A0A9N8WAW4"/>
<evidence type="ECO:0000313" key="4">
    <source>
        <dbReference type="EMBL" id="CAG8479677.1"/>
    </source>
</evidence>
<accession>A0A9N8WAW4</accession>
<evidence type="ECO:0000256" key="2">
    <source>
        <dbReference type="ARBA" id="ARBA00022737"/>
    </source>
</evidence>
<gene>
    <name evidence="4" type="ORF">POCULU_LOCUS1474</name>
</gene>
<comment type="caution">
    <text evidence="4">The sequence shown here is derived from an EMBL/GenBank/DDBJ whole genome shotgun (WGS) entry which is preliminary data.</text>
</comment>
<dbReference type="SMART" id="SM00369">
    <property type="entry name" value="LRR_TYP"/>
    <property type="match status" value="3"/>
</dbReference>
<evidence type="ECO:0000256" key="1">
    <source>
        <dbReference type="ARBA" id="ARBA00022614"/>
    </source>
</evidence>
<feature type="compositionally biased region" description="Basic and acidic residues" evidence="3">
    <location>
        <begin position="218"/>
        <end position="248"/>
    </location>
</feature>
<dbReference type="SUPFAM" id="SSF52075">
    <property type="entry name" value="Outer arm dynein light chain 1"/>
    <property type="match status" value="1"/>
</dbReference>
<dbReference type="InterPro" id="IPR001611">
    <property type="entry name" value="Leu-rich_rpt"/>
</dbReference>
<dbReference type="PANTHER" id="PTHR15454:SF56">
    <property type="entry name" value="PROTEIN PHOSPHATASE 1 REGULATORY SUBUNIT 7-RELATED"/>
    <property type="match status" value="1"/>
</dbReference>
<name>A0A9N8WAW4_9GLOM</name>
<dbReference type="PANTHER" id="PTHR15454">
    <property type="entry name" value="NISCHARIN RELATED"/>
    <property type="match status" value="1"/>
</dbReference>
<keyword evidence="2" id="KW-0677">Repeat</keyword>
<dbReference type="InterPro" id="IPR003591">
    <property type="entry name" value="Leu-rich_rpt_typical-subtyp"/>
</dbReference>
<keyword evidence="1" id="KW-0433">Leucine-rich repeat</keyword>
<dbReference type="Pfam" id="PF14580">
    <property type="entry name" value="LRR_9"/>
    <property type="match status" value="1"/>
</dbReference>
<protein>
    <submittedName>
        <fullName evidence="4">3131_t:CDS:1</fullName>
    </submittedName>
</protein>
<proteinExistence type="predicted"/>
<organism evidence="4 5">
    <name type="scientific">Paraglomus occultum</name>
    <dbReference type="NCBI Taxonomy" id="144539"/>
    <lineage>
        <taxon>Eukaryota</taxon>
        <taxon>Fungi</taxon>
        <taxon>Fungi incertae sedis</taxon>
        <taxon>Mucoromycota</taxon>
        <taxon>Glomeromycotina</taxon>
        <taxon>Glomeromycetes</taxon>
        <taxon>Paraglomerales</taxon>
        <taxon>Paraglomeraceae</taxon>
        <taxon>Paraglomus</taxon>
    </lineage>
</organism>
<feature type="region of interest" description="Disordered" evidence="3">
    <location>
        <begin position="179"/>
        <end position="321"/>
    </location>
</feature>
<dbReference type="GO" id="GO:0005737">
    <property type="term" value="C:cytoplasm"/>
    <property type="evidence" value="ECO:0007669"/>
    <property type="project" value="TreeGrafter"/>
</dbReference>
<dbReference type="Proteomes" id="UP000789572">
    <property type="component" value="Unassembled WGS sequence"/>
</dbReference>